<organism evidence="2 3">
    <name type="scientific">Sutcliffiella cohnii</name>
    <dbReference type="NCBI Taxonomy" id="33932"/>
    <lineage>
        <taxon>Bacteria</taxon>
        <taxon>Bacillati</taxon>
        <taxon>Bacillota</taxon>
        <taxon>Bacilli</taxon>
        <taxon>Bacillales</taxon>
        <taxon>Bacillaceae</taxon>
        <taxon>Sutcliffiella</taxon>
    </lineage>
</organism>
<sequence length="130" mass="15688">MSNMVASIIATFVTIPIFTWFLLYFISRSITKNNKRSFQMATDYSTFFFILAVHYLIVIIWDRSLLWLILIVLIIIATVIVLVHYRINQEIKFRKVWKGFWRTNFLLFFFLYFSLAFFGLIKRMTELFSI</sequence>
<keyword evidence="3" id="KW-1185">Reference proteome</keyword>
<dbReference type="InterPro" id="IPR016945">
    <property type="entry name" value="UCP030092"/>
</dbReference>
<evidence type="ECO:0000313" key="2">
    <source>
        <dbReference type="EMBL" id="AST92153.1"/>
    </source>
</evidence>
<dbReference type="Proteomes" id="UP000215224">
    <property type="component" value="Chromosome"/>
</dbReference>
<dbReference type="KEGG" id="bcoh:BC6307_13100"/>
<feature type="transmembrane region" description="Helical" evidence="1">
    <location>
        <begin position="99"/>
        <end position="121"/>
    </location>
</feature>
<name>A0A223KS61_9BACI</name>
<dbReference type="PIRSF" id="PIRSF030092">
    <property type="entry name" value="UCP030092"/>
    <property type="match status" value="1"/>
</dbReference>
<accession>A0A223KS61</accession>
<reference evidence="2 3" key="1">
    <citation type="submission" date="2016-12" db="EMBL/GenBank/DDBJ databases">
        <title>The whole genome sequencing and assembly of Bacillus cohnii DSM 6307T strain.</title>
        <authorList>
            <person name="Lee Y.-J."/>
            <person name="Yi H."/>
            <person name="Bahn Y.-S."/>
            <person name="Kim J.F."/>
            <person name="Lee D.-W."/>
        </authorList>
    </citation>
    <scope>NUCLEOTIDE SEQUENCE [LARGE SCALE GENOMIC DNA]</scope>
    <source>
        <strain evidence="2 3">DSM 6307</strain>
    </source>
</reference>
<evidence type="ECO:0008006" key="4">
    <source>
        <dbReference type="Google" id="ProtNLM"/>
    </source>
</evidence>
<feature type="transmembrane region" description="Helical" evidence="1">
    <location>
        <begin position="67"/>
        <end position="87"/>
    </location>
</feature>
<protein>
    <recommendedName>
        <fullName evidence="4">DUF3397 domain-containing protein</fullName>
    </recommendedName>
</protein>
<dbReference type="InterPro" id="IPR024515">
    <property type="entry name" value="DUF3397"/>
</dbReference>
<gene>
    <name evidence="2" type="ORF">BC6307_13100</name>
</gene>
<dbReference type="RefSeq" id="WP_066417651.1">
    <property type="nucleotide sequence ID" value="NZ_CP018866.1"/>
</dbReference>
<dbReference type="AlphaFoldDB" id="A0A223KS61"/>
<dbReference type="EMBL" id="CP018866">
    <property type="protein sequence ID" value="AST92153.1"/>
    <property type="molecule type" value="Genomic_DNA"/>
</dbReference>
<evidence type="ECO:0000313" key="3">
    <source>
        <dbReference type="Proteomes" id="UP000215224"/>
    </source>
</evidence>
<proteinExistence type="predicted"/>
<dbReference type="STRING" id="1314751.GCA_001591425_02934"/>
<keyword evidence="1" id="KW-0812">Transmembrane</keyword>
<evidence type="ECO:0000256" key="1">
    <source>
        <dbReference type="SAM" id="Phobius"/>
    </source>
</evidence>
<keyword evidence="1" id="KW-1133">Transmembrane helix</keyword>
<feature type="transmembrane region" description="Helical" evidence="1">
    <location>
        <begin position="38"/>
        <end position="61"/>
    </location>
</feature>
<keyword evidence="1" id="KW-0472">Membrane</keyword>
<feature type="transmembrane region" description="Helical" evidence="1">
    <location>
        <begin position="6"/>
        <end position="26"/>
    </location>
</feature>
<dbReference type="Pfam" id="PF11877">
    <property type="entry name" value="DUF3397"/>
    <property type="match status" value="1"/>
</dbReference>